<dbReference type="GO" id="GO:0016887">
    <property type="term" value="F:ATP hydrolysis activity"/>
    <property type="evidence" value="ECO:0007669"/>
    <property type="project" value="InterPro"/>
</dbReference>
<dbReference type="InterPro" id="IPR017871">
    <property type="entry name" value="ABC_transporter-like_CS"/>
</dbReference>
<protein>
    <submittedName>
        <fullName evidence="5">Macrolide transport system ATP-binding/permease protein</fullName>
    </submittedName>
</protein>
<comment type="caution">
    <text evidence="5">The sequence shown here is derived from an EMBL/GenBank/DDBJ whole genome shotgun (WGS) entry which is preliminary data.</text>
</comment>
<dbReference type="GO" id="GO:0005524">
    <property type="term" value="F:ATP binding"/>
    <property type="evidence" value="ECO:0007669"/>
    <property type="project" value="UniProtKB-KW"/>
</dbReference>
<gene>
    <name evidence="5" type="ORF">E9229_000191</name>
</gene>
<proteinExistence type="predicted"/>
<dbReference type="PANTHER" id="PTHR19211:SF14">
    <property type="entry name" value="ATP-BINDING CASSETTE SUB-FAMILY F MEMBER 1"/>
    <property type="match status" value="1"/>
</dbReference>
<dbReference type="PROSITE" id="PS50893">
    <property type="entry name" value="ABC_TRANSPORTER_2"/>
    <property type="match status" value="2"/>
</dbReference>
<dbReference type="CDD" id="cd03221">
    <property type="entry name" value="ABCF_EF-3"/>
    <property type="match status" value="2"/>
</dbReference>
<feature type="domain" description="ABC transporter" evidence="4">
    <location>
        <begin position="380"/>
        <end position="578"/>
    </location>
</feature>
<dbReference type="InterPro" id="IPR003439">
    <property type="entry name" value="ABC_transporter-like_ATP-bd"/>
</dbReference>
<dbReference type="EMBL" id="JACHVS010000001">
    <property type="protein sequence ID" value="MBB2994000.1"/>
    <property type="molecule type" value="Genomic_DNA"/>
</dbReference>
<evidence type="ECO:0000313" key="6">
    <source>
        <dbReference type="Proteomes" id="UP000523000"/>
    </source>
</evidence>
<evidence type="ECO:0000259" key="4">
    <source>
        <dbReference type="PROSITE" id="PS50893"/>
    </source>
</evidence>
<evidence type="ECO:0000313" key="5">
    <source>
        <dbReference type="EMBL" id="MBB2994000.1"/>
    </source>
</evidence>
<dbReference type="InterPro" id="IPR003593">
    <property type="entry name" value="AAA+_ATPase"/>
</dbReference>
<dbReference type="InterPro" id="IPR027417">
    <property type="entry name" value="P-loop_NTPase"/>
</dbReference>
<sequence length="578" mass="60711">MAPALSVAAHLRVDGISHSFADRRVLTGISFTLPGGERAGLIGENGSGKSTLLRIIAGLASADAGSVSAVLPGGRAARIGLLHQEPPFSPDDTVLQALESAVAPVRAAAAALEQSAAAMAASPGDVAASDAFSAALELTERLGTWDIDSHISSMCSGFGLSDLDLEGTTGALSGGQLSRLSLLWVLLSAPDVLLLDEPTNHLDDAATAHLRTVLAAWPGPVLIASHDRSFLDDSLTSLIDLDPSPMPQAFARSLVGDGDGSGIGTTRFSGSYTGYLQARLDSREHWERRYTDEQAELKRLRASVRENQGVGHANWKPRSEVRAMAKFSSDRNAKVVSRRVNDSRSRLDELQAQQIRKPPRELCFSGLNAAGSTAGSGRSFSGPVLAAAAVAVDGRLPASSLSVAAGEKWLITGPHGSGKSTLLDLLAGRLAPDAGSVNAPASLRIGLLAQDVELPDPRERGPGRTVLRAYTDLVGERLASEVPLRLFGLVAGRDENRPVATLSVGQQRRLALAILLADPPDVLLLDEPTNHLSLVLATMLEAAIPDYPGAVVVASHDRWLRRGWTGRRLELSDAAGGR</sequence>
<evidence type="ECO:0000256" key="1">
    <source>
        <dbReference type="ARBA" id="ARBA00022737"/>
    </source>
</evidence>
<dbReference type="PANTHER" id="PTHR19211">
    <property type="entry name" value="ATP-BINDING TRANSPORT PROTEIN-RELATED"/>
    <property type="match status" value="1"/>
</dbReference>
<evidence type="ECO:0000256" key="3">
    <source>
        <dbReference type="ARBA" id="ARBA00022840"/>
    </source>
</evidence>
<organism evidence="5 6">
    <name type="scientific">Paeniglutamicibacter cryotolerans</name>
    <dbReference type="NCBI Taxonomy" id="670079"/>
    <lineage>
        <taxon>Bacteria</taxon>
        <taxon>Bacillati</taxon>
        <taxon>Actinomycetota</taxon>
        <taxon>Actinomycetes</taxon>
        <taxon>Micrococcales</taxon>
        <taxon>Micrococcaceae</taxon>
        <taxon>Paeniglutamicibacter</taxon>
    </lineage>
</organism>
<keyword evidence="6" id="KW-1185">Reference proteome</keyword>
<reference evidence="5 6" key="1">
    <citation type="submission" date="2020-08" db="EMBL/GenBank/DDBJ databases">
        <title>Sequencing the genomes of 1000 actinobacteria strains.</title>
        <authorList>
            <person name="Klenk H.-P."/>
        </authorList>
    </citation>
    <scope>NUCLEOTIDE SEQUENCE [LARGE SCALE GENOMIC DNA]</scope>
    <source>
        <strain evidence="5 6">DSM 22826</strain>
    </source>
</reference>
<dbReference type="InterPro" id="IPR050611">
    <property type="entry name" value="ABCF"/>
</dbReference>
<dbReference type="Proteomes" id="UP000523000">
    <property type="component" value="Unassembled WGS sequence"/>
</dbReference>
<dbReference type="PROSITE" id="PS00211">
    <property type="entry name" value="ABC_TRANSPORTER_1"/>
    <property type="match status" value="1"/>
</dbReference>
<dbReference type="SUPFAM" id="SSF52540">
    <property type="entry name" value="P-loop containing nucleoside triphosphate hydrolases"/>
    <property type="match status" value="2"/>
</dbReference>
<feature type="domain" description="ABC transporter" evidence="4">
    <location>
        <begin position="11"/>
        <end position="268"/>
    </location>
</feature>
<keyword evidence="3 5" id="KW-0067">ATP-binding</keyword>
<evidence type="ECO:0000256" key="2">
    <source>
        <dbReference type="ARBA" id="ARBA00022741"/>
    </source>
</evidence>
<dbReference type="SMART" id="SM00382">
    <property type="entry name" value="AAA"/>
    <property type="match status" value="2"/>
</dbReference>
<dbReference type="RefSeq" id="WP_183509361.1">
    <property type="nucleotide sequence ID" value="NZ_BAABGK010000010.1"/>
</dbReference>
<keyword evidence="2" id="KW-0547">Nucleotide-binding</keyword>
<keyword evidence="1" id="KW-0677">Repeat</keyword>
<dbReference type="AlphaFoldDB" id="A0A839QDM0"/>
<dbReference type="Gene3D" id="3.40.50.300">
    <property type="entry name" value="P-loop containing nucleotide triphosphate hydrolases"/>
    <property type="match status" value="2"/>
</dbReference>
<name>A0A839QDM0_9MICC</name>
<dbReference type="Pfam" id="PF00005">
    <property type="entry name" value="ABC_tran"/>
    <property type="match status" value="2"/>
</dbReference>
<accession>A0A839QDM0</accession>
<dbReference type="FunFam" id="3.40.50.300:FF:000011">
    <property type="entry name" value="Putative ABC transporter ATP-binding component"/>
    <property type="match status" value="1"/>
</dbReference>